<reference evidence="10" key="1">
    <citation type="submission" date="2016-05" db="EMBL/GenBank/DDBJ databases">
        <authorList>
            <person name="Naeem R."/>
        </authorList>
    </citation>
    <scope>NUCLEOTIDE SEQUENCE [LARGE SCALE GENOMIC DNA]</scope>
</reference>
<protein>
    <recommendedName>
        <fullName evidence="6">Autophagy-related protein</fullName>
    </recommendedName>
</protein>
<dbReference type="Gene3D" id="3.10.20.90">
    <property type="entry name" value="Phosphatidylinositol 3-kinase Catalytic Subunit, Chain A, domain 1"/>
    <property type="match status" value="1"/>
</dbReference>
<evidence type="ECO:0000256" key="5">
    <source>
        <dbReference type="PIRSR" id="PIRSR604241-50"/>
    </source>
</evidence>
<evidence type="ECO:0000256" key="6">
    <source>
        <dbReference type="RuleBase" id="RU004384"/>
    </source>
</evidence>
<evidence type="ECO:0000313" key="7">
    <source>
        <dbReference type="EMBL" id="SBT32695.1"/>
    </source>
</evidence>
<dbReference type="EMBL" id="FLRD01000042">
    <property type="protein sequence ID" value="SBT32695.1"/>
    <property type="molecule type" value="Genomic_DNA"/>
</dbReference>
<dbReference type="InterPro" id="IPR004241">
    <property type="entry name" value="Atg8-like"/>
</dbReference>
<accession>A0A1A8YNS9</accession>
<evidence type="ECO:0000313" key="9">
    <source>
        <dbReference type="Proteomes" id="UP000078550"/>
    </source>
</evidence>
<keyword evidence="3" id="KW-0472">Membrane</keyword>
<dbReference type="InterPro" id="IPR029071">
    <property type="entry name" value="Ubiquitin-like_domsf"/>
</dbReference>
<dbReference type="Pfam" id="PF02991">
    <property type="entry name" value="ATG8"/>
    <property type="match status" value="1"/>
</dbReference>
<keyword evidence="6" id="KW-0072">Autophagy</keyword>
<evidence type="ECO:0000256" key="2">
    <source>
        <dbReference type="ARBA" id="ARBA00007293"/>
    </source>
</evidence>
<sequence>MCECMSHISIRTGAYELEHISPRADIPTILLFKWQVHIFVYTILKLSPFAFFPTCTFAHLHFFPRALSPICTFSHVHFRPFAPFPTCTFAHLHLFPRALSPICTCTTLKMPSLKEEVPFESRVAETHKIRAKYPNRIPVVCEKASRSNLPEIEKKKFLVPMNMLVGEFKFILHQHINQSAYGSNMKLFREKTIYLFVNNIIPKTGLLMQELYEMYKDEDGYLYLEYSCESCFGGKNGRAGGYYCKALVDVDMVSLSTHL</sequence>
<gene>
    <name evidence="7" type="ORF">POVWA1_013310</name>
    <name evidence="8" type="ORF">POVWA2_013520</name>
</gene>
<feature type="lipid moiety-binding region" description="Phosphatidylserine amidated glycine; alternate" evidence="5">
    <location>
        <position position="233"/>
    </location>
</feature>
<evidence type="ECO:0000313" key="8">
    <source>
        <dbReference type="EMBL" id="SBT33191.1"/>
    </source>
</evidence>
<keyword evidence="10" id="KW-1185">Reference proteome</keyword>
<dbReference type="CDD" id="cd16108">
    <property type="entry name" value="Ubl_ATG8_like"/>
    <property type="match status" value="1"/>
</dbReference>
<reference evidence="9" key="2">
    <citation type="submission" date="2016-05" db="EMBL/GenBank/DDBJ databases">
        <authorList>
            <person name="Naeem Raeece"/>
        </authorList>
    </citation>
    <scope>NUCLEOTIDE SEQUENCE [LARGE SCALE GENOMIC DNA]</scope>
</reference>
<dbReference type="GO" id="GO:0006914">
    <property type="term" value="P:autophagy"/>
    <property type="evidence" value="ECO:0007669"/>
    <property type="project" value="UniProtKB-KW"/>
</dbReference>
<reference evidence="8" key="3">
    <citation type="submission" date="2016-05" db="EMBL/GenBank/DDBJ databases">
        <authorList>
            <person name="Lavstsen T."/>
            <person name="Jespersen J.S."/>
        </authorList>
    </citation>
    <scope>NUCLEOTIDE SEQUENCE [LARGE SCALE GENOMIC DNA]</scope>
</reference>
<keyword evidence="4 5" id="KW-0449">Lipoprotein</keyword>
<name>A0A1A8YNS9_PLAOA</name>
<evidence type="ECO:0000256" key="1">
    <source>
        <dbReference type="ARBA" id="ARBA00004370"/>
    </source>
</evidence>
<comment type="subcellular location">
    <subcellularLocation>
        <location evidence="1">Membrane</location>
    </subcellularLocation>
</comment>
<comment type="similarity">
    <text evidence="2 6">Belongs to the ATG8 family.</text>
</comment>
<dbReference type="AlphaFoldDB" id="A0A1A8YNS9"/>
<evidence type="ECO:0000256" key="3">
    <source>
        <dbReference type="ARBA" id="ARBA00023136"/>
    </source>
</evidence>
<dbReference type="EMBL" id="FLRE01000054">
    <property type="protein sequence ID" value="SBT33191.1"/>
    <property type="molecule type" value="Genomic_DNA"/>
</dbReference>
<dbReference type="Proteomes" id="UP000078550">
    <property type="component" value="Unassembled WGS sequence"/>
</dbReference>
<organism evidence="8 9">
    <name type="scientific">Plasmodium ovale wallikeri</name>
    <dbReference type="NCBI Taxonomy" id="864142"/>
    <lineage>
        <taxon>Eukaryota</taxon>
        <taxon>Sar</taxon>
        <taxon>Alveolata</taxon>
        <taxon>Apicomplexa</taxon>
        <taxon>Aconoidasida</taxon>
        <taxon>Haemosporida</taxon>
        <taxon>Plasmodiidae</taxon>
        <taxon>Plasmodium</taxon>
        <taxon>Plasmodium (Plasmodium)</taxon>
    </lineage>
</organism>
<proteinExistence type="inferred from homology"/>
<dbReference type="Proteomes" id="UP000078555">
    <property type="component" value="Unassembled WGS sequence"/>
</dbReference>
<dbReference type="PANTHER" id="PTHR10969">
    <property type="entry name" value="MICROTUBULE-ASSOCIATED PROTEINS 1A/1B LIGHT CHAIN 3-RELATED"/>
    <property type="match status" value="1"/>
</dbReference>
<evidence type="ECO:0000313" key="10">
    <source>
        <dbReference type="Proteomes" id="UP000078555"/>
    </source>
</evidence>
<evidence type="ECO:0000256" key="4">
    <source>
        <dbReference type="ARBA" id="ARBA00023288"/>
    </source>
</evidence>
<dbReference type="SUPFAM" id="SSF54236">
    <property type="entry name" value="Ubiquitin-like"/>
    <property type="match status" value="1"/>
</dbReference>
<dbReference type="GO" id="GO:0016020">
    <property type="term" value="C:membrane"/>
    <property type="evidence" value="ECO:0007669"/>
    <property type="project" value="UniProtKB-SubCell"/>
</dbReference>